<accession>A0A1W6LJN4</accession>
<dbReference type="Proteomes" id="UP000193334">
    <property type="component" value="Chromosome"/>
</dbReference>
<dbReference type="EMBL" id="CP021023">
    <property type="protein sequence ID" value="ARN55953.1"/>
    <property type="molecule type" value="Genomic_DNA"/>
</dbReference>
<dbReference type="AlphaFoldDB" id="A0A1W6LJN4"/>
<keyword evidence="3" id="KW-1185">Reference proteome</keyword>
<protein>
    <submittedName>
        <fullName evidence="2">Adenosylhomocysteinase</fullName>
        <ecNumber evidence="2">3.3.1.1</ecNumber>
    </submittedName>
</protein>
<dbReference type="RefSeq" id="WP_085754674.1">
    <property type="nucleotide sequence ID" value="NZ_CP021023.1"/>
</dbReference>
<sequence>MSSISDILIKQLESSYRSDEFVCLLSQYENWKTSQPLKGLQILEGSPVFRNTCPKIASLLAAGAEVTIGLHQNCPYNPQVAGMLEDIGLEVRHGTDLKQDFDIILDCAGAYHHLGAGLGFAELTKSGEYYYSSSSKPCFCVDRSIIKYFEDYLGTADGLMRSLAEKQLPVSGKTYVVFGCGKVGAGICKRLTDEGAEVRLVEDGSRRHQFGYPVIDFKDKESVHQAIKNADCIVTVTGIKDVISKSYNAEIFNKSSAYLVNMGAEDEYGPDIPAYRVLNEKKPLNFILGEPTRLRYIDATLALHNYGAFVLMRNELESGLMSPPEEIERMIIKQTLAGSCISEEVENFLNTKNYAV</sequence>
<dbReference type="STRING" id="1941349.STSP1_00322"/>
<organism evidence="2 3">
    <name type="scientific">Sedimentisphaera salicampi</name>
    <dbReference type="NCBI Taxonomy" id="1941349"/>
    <lineage>
        <taxon>Bacteria</taxon>
        <taxon>Pseudomonadati</taxon>
        <taxon>Planctomycetota</taxon>
        <taxon>Phycisphaerae</taxon>
        <taxon>Sedimentisphaerales</taxon>
        <taxon>Sedimentisphaeraceae</taxon>
        <taxon>Sedimentisphaera</taxon>
    </lineage>
</organism>
<proteinExistence type="predicted"/>
<evidence type="ECO:0000259" key="1">
    <source>
        <dbReference type="SMART" id="SM00997"/>
    </source>
</evidence>
<dbReference type="Pfam" id="PF00670">
    <property type="entry name" value="AdoHcyase_NAD"/>
    <property type="match status" value="1"/>
</dbReference>
<dbReference type="InterPro" id="IPR036291">
    <property type="entry name" value="NAD(P)-bd_dom_sf"/>
</dbReference>
<keyword evidence="2" id="KW-0378">Hydrolase</keyword>
<dbReference type="KEGG" id="pbp:STSP1_00322"/>
<evidence type="ECO:0000313" key="2">
    <source>
        <dbReference type="EMBL" id="ARN55953.1"/>
    </source>
</evidence>
<gene>
    <name evidence="2" type="primary">ahcY_1</name>
    <name evidence="2" type="ORF">STSP1_00322</name>
</gene>
<dbReference type="SUPFAM" id="SSF51735">
    <property type="entry name" value="NAD(P)-binding Rossmann-fold domains"/>
    <property type="match status" value="1"/>
</dbReference>
<reference evidence="3" key="1">
    <citation type="submission" date="2017-04" db="EMBL/GenBank/DDBJ databases">
        <title>Comparative genomics and description of representatives of a novel lineage of planctomycetes thriving in anoxic sediments.</title>
        <authorList>
            <person name="Spring S."/>
            <person name="Bunk B."/>
            <person name="Sproer C."/>
        </authorList>
    </citation>
    <scope>NUCLEOTIDE SEQUENCE [LARGE SCALE GENOMIC DNA]</scope>
    <source>
        <strain evidence="3">ST-PulAB-D4</strain>
    </source>
</reference>
<dbReference type="SUPFAM" id="SSF52283">
    <property type="entry name" value="Formate/glycerate dehydrogenase catalytic domain-like"/>
    <property type="match status" value="1"/>
</dbReference>
<evidence type="ECO:0000313" key="3">
    <source>
        <dbReference type="Proteomes" id="UP000193334"/>
    </source>
</evidence>
<dbReference type="GO" id="GO:0016787">
    <property type="term" value="F:hydrolase activity"/>
    <property type="evidence" value="ECO:0007669"/>
    <property type="project" value="UniProtKB-KW"/>
</dbReference>
<name>A0A1W6LJN4_9BACT</name>
<dbReference type="EC" id="3.3.1.1" evidence="2"/>
<feature type="domain" description="S-adenosyl-L-homocysteine hydrolase NAD binding" evidence="1">
    <location>
        <begin position="150"/>
        <end position="291"/>
    </location>
</feature>
<dbReference type="InterPro" id="IPR015878">
    <property type="entry name" value="Ado_hCys_hydrolase_NAD-bd"/>
</dbReference>
<dbReference type="SMART" id="SM00997">
    <property type="entry name" value="AdoHcyase_NAD"/>
    <property type="match status" value="1"/>
</dbReference>
<dbReference type="Gene3D" id="3.40.50.720">
    <property type="entry name" value="NAD(P)-binding Rossmann-like Domain"/>
    <property type="match status" value="1"/>
</dbReference>